<evidence type="ECO:0000313" key="2">
    <source>
        <dbReference type="Proteomes" id="UP000245778"/>
    </source>
</evidence>
<dbReference type="InterPro" id="IPR017016">
    <property type="entry name" value="UCP033595"/>
</dbReference>
<dbReference type="AlphaFoldDB" id="A0A2U1BGI5"/>
<sequence>MMKKHSLNHLGLWLLPELSRRDIQLREFAHLLGTTSQGLSDLLRGQRFSSHTLAQWQLRFQEKLDEIDQASLSPVGPCRIHYQVVCFCIKNTSADTYYTYGLQCLCKLSGQWIQLDMIQDISLCGDDVFSLASRFNTLQLSPLHFRDAVLDSVS</sequence>
<protein>
    <submittedName>
        <fullName evidence="1">Uncharacterized protein</fullName>
    </submittedName>
</protein>
<organism evidence="1 2">
    <name type="scientific">Intestinimonas butyriciproducens</name>
    <dbReference type="NCBI Taxonomy" id="1297617"/>
    <lineage>
        <taxon>Bacteria</taxon>
        <taxon>Bacillati</taxon>
        <taxon>Bacillota</taxon>
        <taxon>Clostridia</taxon>
        <taxon>Eubacteriales</taxon>
        <taxon>Intestinimonas</taxon>
    </lineage>
</organism>
<accession>A0A2U1BGI5</accession>
<evidence type="ECO:0000313" key="1">
    <source>
        <dbReference type="EMBL" id="PVY47736.1"/>
    </source>
</evidence>
<proteinExistence type="predicted"/>
<dbReference type="EMBL" id="QEKK01000008">
    <property type="protein sequence ID" value="PVY47736.1"/>
    <property type="molecule type" value="Genomic_DNA"/>
</dbReference>
<name>A0A2U1BGI5_9FIRM</name>
<dbReference type="Pfam" id="PF20124">
    <property type="entry name" value="DUF6514"/>
    <property type="match status" value="1"/>
</dbReference>
<dbReference type="OrthoDB" id="1862346at2"/>
<dbReference type="GeneID" id="93230339"/>
<dbReference type="Proteomes" id="UP000245778">
    <property type="component" value="Unassembled WGS sequence"/>
</dbReference>
<gene>
    <name evidence="1" type="ORF">C7373_10898</name>
</gene>
<reference evidence="1 2" key="1">
    <citation type="submission" date="2018-04" db="EMBL/GenBank/DDBJ databases">
        <title>Genomic Encyclopedia of Type Strains, Phase IV (KMG-IV): sequencing the most valuable type-strain genomes for metagenomic binning, comparative biology and taxonomic classification.</title>
        <authorList>
            <person name="Goeker M."/>
        </authorList>
    </citation>
    <scope>NUCLEOTIDE SEQUENCE [LARGE SCALE GENOMIC DNA]</scope>
    <source>
        <strain evidence="1 2">DSM 26588</strain>
    </source>
</reference>
<dbReference type="RefSeq" id="WP_075704612.1">
    <property type="nucleotide sequence ID" value="NZ_CAMREZ010000010.1"/>
</dbReference>
<comment type="caution">
    <text evidence="1">The sequence shown here is derived from an EMBL/GenBank/DDBJ whole genome shotgun (WGS) entry which is preliminary data.</text>
</comment>